<reference evidence="6 7" key="1">
    <citation type="submission" date="2019-01" db="EMBL/GenBank/DDBJ databases">
        <authorList>
            <person name="Chen W.-M."/>
        </authorList>
    </citation>
    <scope>NUCLEOTIDE SEQUENCE [LARGE SCALE GENOMIC DNA]</scope>
    <source>
        <strain evidence="6 7">KYPY4</strain>
    </source>
</reference>
<dbReference type="SUPFAM" id="SSF53187">
    <property type="entry name" value="Zn-dependent exopeptidases"/>
    <property type="match status" value="1"/>
</dbReference>
<evidence type="ECO:0000256" key="4">
    <source>
        <dbReference type="ARBA" id="ARBA00022833"/>
    </source>
</evidence>
<protein>
    <submittedName>
        <fullName evidence="6">Succinylglutamate desuccinylase</fullName>
    </submittedName>
</protein>
<dbReference type="GO" id="GO:0016788">
    <property type="term" value="F:hydrolase activity, acting on ester bonds"/>
    <property type="evidence" value="ECO:0007669"/>
    <property type="project" value="InterPro"/>
</dbReference>
<feature type="domain" description="Succinylglutamate desuccinylase/Aspartoacylase catalytic" evidence="5">
    <location>
        <begin position="21"/>
        <end position="118"/>
    </location>
</feature>
<evidence type="ECO:0000259" key="5">
    <source>
        <dbReference type="Pfam" id="PF24827"/>
    </source>
</evidence>
<keyword evidence="2" id="KW-0479">Metal-binding</keyword>
<dbReference type="OrthoDB" id="9774976at2"/>
<evidence type="ECO:0000256" key="1">
    <source>
        <dbReference type="ARBA" id="ARBA00001947"/>
    </source>
</evidence>
<dbReference type="PANTHER" id="PTHR15162:SF7">
    <property type="entry name" value="SUCCINYLGLUTAMATE DESUCCINYLASE"/>
    <property type="match status" value="1"/>
</dbReference>
<evidence type="ECO:0000313" key="7">
    <source>
        <dbReference type="Proteomes" id="UP000285575"/>
    </source>
</evidence>
<proteinExistence type="predicted"/>
<name>A0A437RQZ4_9BURK</name>
<accession>A0A437RQZ4</accession>
<dbReference type="InterPro" id="IPR055438">
    <property type="entry name" value="AstE_AspA_cat"/>
</dbReference>
<dbReference type="PANTHER" id="PTHR15162">
    <property type="entry name" value="ASPARTOACYLASE"/>
    <property type="match status" value="1"/>
</dbReference>
<dbReference type="GO" id="GO:0046872">
    <property type="term" value="F:metal ion binding"/>
    <property type="evidence" value="ECO:0007669"/>
    <property type="project" value="UniProtKB-KW"/>
</dbReference>
<keyword evidence="4" id="KW-0862">Zinc</keyword>
<dbReference type="Gene3D" id="3.40.630.10">
    <property type="entry name" value="Zn peptidases"/>
    <property type="match status" value="1"/>
</dbReference>
<gene>
    <name evidence="6" type="ORF">EOE66_01085</name>
</gene>
<keyword evidence="3" id="KW-0378">Hydrolase</keyword>
<evidence type="ECO:0000256" key="3">
    <source>
        <dbReference type="ARBA" id="ARBA00022801"/>
    </source>
</evidence>
<dbReference type="EMBL" id="SACR01000001">
    <property type="protein sequence ID" value="RVU49209.1"/>
    <property type="molecule type" value="Genomic_DNA"/>
</dbReference>
<evidence type="ECO:0000313" key="6">
    <source>
        <dbReference type="EMBL" id="RVU49209.1"/>
    </source>
</evidence>
<dbReference type="AlphaFoldDB" id="A0A437RQZ4"/>
<keyword evidence="7" id="KW-1185">Reference proteome</keyword>
<dbReference type="Pfam" id="PF24827">
    <property type="entry name" value="AstE_AspA_cat"/>
    <property type="match status" value="1"/>
</dbReference>
<dbReference type="InterPro" id="IPR050178">
    <property type="entry name" value="AspA/AstE_fam"/>
</dbReference>
<sequence>MISNQQLRSHRITGLQGGASVPRLIVTGAVHGNEVAGTKGIRRVLAEIDHGELEIVRGVVTFVPVCNPLAYNHVRRMGERNLNRRLQPTATPQDFEDRIANVLCPLLAEHDVLLDLHSFRSPGRPFVMRGPADNTGPLEPFRHAAAEAQLAAHVGVNRIVEGWMSAYAAGVARRRERGLTPGAVHEDPSYGVGTTEYMRSQGGYGVTLECGQHDDPEGEHVAYRAIRQTLALLGHTDTPLAPPMRPFECLALAEVVDRHAEGDRFVKTWTSFDPLAEGELIAVRADGSELRAPQAGYIVFPDVGAQPGHEWFYLAQPSRRPIV</sequence>
<dbReference type="GO" id="GO:0005829">
    <property type="term" value="C:cytosol"/>
    <property type="evidence" value="ECO:0007669"/>
    <property type="project" value="TreeGrafter"/>
</dbReference>
<comment type="caution">
    <text evidence="6">The sequence shown here is derived from an EMBL/GenBank/DDBJ whole genome shotgun (WGS) entry which is preliminary data.</text>
</comment>
<comment type="cofactor">
    <cofactor evidence="1">
        <name>Zn(2+)</name>
        <dbReference type="ChEBI" id="CHEBI:29105"/>
    </cofactor>
</comment>
<organism evidence="6 7">
    <name type="scientific">Rubrivivax rivuli</name>
    <dbReference type="NCBI Taxonomy" id="1862385"/>
    <lineage>
        <taxon>Bacteria</taxon>
        <taxon>Pseudomonadati</taxon>
        <taxon>Pseudomonadota</taxon>
        <taxon>Betaproteobacteria</taxon>
        <taxon>Burkholderiales</taxon>
        <taxon>Sphaerotilaceae</taxon>
        <taxon>Rubrivivax</taxon>
    </lineage>
</organism>
<dbReference type="RefSeq" id="WP_128226846.1">
    <property type="nucleotide sequence ID" value="NZ_SACR01000001.1"/>
</dbReference>
<evidence type="ECO:0000256" key="2">
    <source>
        <dbReference type="ARBA" id="ARBA00022723"/>
    </source>
</evidence>
<dbReference type="Proteomes" id="UP000285575">
    <property type="component" value="Unassembled WGS sequence"/>
</dbReference>